<dbReference type="Gene3D" id="3.90.730.10">
    <property type="entry name" value="Ribonuclease T2-like"/>
    <property type="match status" value="1"/>
</dbReference>
<evidence type="ECO:0000256" key="3">
    <source>
        <dbReference type="SAM" id="SignalP"/>
    </source>
</evidence>
<evidence type="ECO:0000256" key="2">
    <source>
        <dbReference type="RuleBase" id="RU004328"/>
    </source>
</evidence>
<dbReference type="InterPro" id="IPR001568">
    <property type="entry name" value="RNase_T2-like"/>
</dbReference>
<evidence type="ECO:0000256" key="1">
    <source>
        <dbReference type="ARBA" id="ARBA00007469"/>
    </source>
</evidence>
<dbReference type="GO" id="GO:0006401">
    <property type="term" value="P:RNA catabolic process"/>
    <property type="evidence" value="ECO:0007669"/>
    <property type="project" value="UniProtKB-ARBA"/>
</dbReference>
<dbReference type="GO" id="GO:0033897">
    <property type="term" value="F:ribonuclease T2 activity"/>
    <property type="evidence" value="ECO:0007669"/>
    <property type="project" value="InterPro"/>
</dbReference>
<dbReference type="STRING" id="515897.SAMN05421849_2070"/>
<comment type="similarity">
    <text evidence="1 2">Belongs to the RNase T2 family.</text>
</comment>
<keyword evidence="5" id="KW-1185">Reference proteome</keyword>
<feature type="chain" id="PRO_5011961108" evidence="3">
    <location>
        <begin position="35"/>
        <end position="225"/>
    </location>
</feature>
<dbReference type="PROSITE" id="PS00530">
    <property type="entry name" value="RNASE_T2_1"/>
    <property type="match status" value="1"/>
</dbReference>
<keyword evidence="3" id="KW-0732">Signal</keyword>
<dbReference type="CDD" id="cd01062">
    <property type="entry name" value="RNase_T2_prok"/>
    <property type="match status" value="1"/>
</dbReference>
<dbReference type="SUPFAM" id="SSF55895">
    <property type="entry name" value="Ribonuclease Rh-like"/>
    <property type="match status" value="1"/>
</dbReference>
<dbReference type="PANTHER" id="PTHR11240">
    <property type="entry name" value="RIBONUCLEASE T2"/>
    <property type="match status" value="1"/>
</dbReference>
<reference evidence="4 5" key="1">
    <citation type="submission" date="2017-01" db="EMBL/GenBank/DDBJ databases">
        <authorList>
            <person name="Mah S.A."/>
            <person name="Swanson W.J."/>
            <person name="Moy G.W."/>
            <person name="Vacquier V.D."/>
        </authorList>
    </citation>
    <scope>NUCLEOTIDE SEQUENCE [LARGE SCALE GENOMIC DNA]</scope>
    <source>
        <strain evidence="4 5">DSM 21219</strain>
    </source>
</reference>
<dbReference type="EMBL" id="FTPS01000001">
    <property type="protein sequence ID" value="SIT84221.1"/>
    <property type="molecule type" value="Genomic_DNA"/>
</dbReference>
<dbReference type="InterPro" id="IPR039378">
    <property type="entry name" value="RNase_T2_prok"/>
</dbReference>
<gene>
    <name evidence="4" type="ORF">SAMN05421849_2070</name>
</gene>
<dbReference type="InterPro" id="IPR018188">
    <property type="entry name" value="RNase_T2_His_AS_1"/>
</dbReference>
<evidence type="ECO:0000313" key="4">
    <source>
        <dbReference type="EMBL" id="SIT84221.1"/>
    </source>
</evidence>
<dbReference type="Proteomes" id="UP000192455">
    <property type="component" value="Unassembled WGS sequence"/>
</dbReference>
<dbReference type="AlphaFoldDB" id="A0A1R3X0Y9"/>
<dbReference type="PANTHER" id="PTHR11240:SF22">
    <property type="entry name" value="RIBONUCLEASE T2"/>
    <property type="match status" value="1"/>
</dbReference>
<evidence type="ECO:0000313" key="5">
    <source>
        <dbReference type="Proteomes" id="UP000192455"/>
    </source>
</evidence>
<dbReference type="OrthoDB" id="4720638at2"/>
<dbReference type="Pfam" id="PF00445">
    <property type="entry name" value="Ribonuclease_T2"/>
    <property type="match status" value="1"/>
</dbReference>
<name>A0A1R3X0Y9_9RHOB</name>
<organism evidence="4 5">
    <name type="scientific">Pontibaca methylaminivorans</name>
    <dbReference type="NCBI Taxonomy" id="515897"/>
    <lineage>
        <taxon>Bacteria</taxon>
        <taxon>Pseudomonadati</taxon>
        <taxon>Pseudomonadota</taxon>
        <taxon>Alphaproteobacteria</taxon>
        <taxon>Rhodobacterales</taxon>
        <taxon>Roseobacteraceae</taxon>
        <taxon>Pontibaca</taxon>
    </lineage>
</organism>
<dbReference type="InterPro" id="IPR036430">
    <property type="entry name" value="RNase_T2-like_sf"/>
</dbReference>
<protein>
    <submittedName>
        <fullName evidence="4">Ribonuclease T2</fullName>
    </submittedName>
</protein>
<feature type="signal peptide" evidence="3">
    <location>
        <begin position="1"/>
        <end position="34"/>
    </location>
</feature>
<dbReference type="GO" id="GO:0003723">
    <property type="term" value="F:RNA binding"/>
    <property type="evidence" value="ECO:0007669"/>
    <property type="project" value="InterPro"/>
</dbReference>
<accession>A0A1R3X0Y9</accession>
<dbReference type="RefSeq" id="WP_143733043.1">
    <property type="nucleotide sequence ID" value="NZ_FTPS01000001.1"/>
</dbReference>
<proteinExistence type="inferred from homology"/>
<sequence>MAYIRAPRRHGKTSIRRIAAALFLSLALSAPTAAGNDRAGAFDYYILALSWSPNWCAAESEARGADQCDREHGWILHGLWPQHERGYPAWCQSAERPPPRRMTAAMADIMGSAGLAWHQWRKHGSCSGLSAAEYFARSRAAHDAITLPPVFDQLRKPVRLPASVVEEAFLKANPGITADMLSVTCRGDLIAEVRLCLTRELEPRACGRDVARDCALSRALMLPRP</sequence>